<feature type="compositionally biased region" description="Basic and acidic residues" evidence="1">
    <location>
        <begin position="915"/>
        <end position="924"/>
    </location>
</feature>
<dbReference type="EMBL" id="CAXHTA020000003">
    <property type="protein sequence ID" value="CAL5220225.1"/>
    <property type="molecule type" value="Genomic_DNA"/>
</dbReference>
<keyword evidence="5" id="KW-1185">Reference proteome</keyword>
<evidence type="ECO:0000313" key="5">
    <source>
        <dbReference type="Proteomes" id="UP001497392"/>
    </source>
</evidence>
<feature type="region of interest" description="Disordered" evidence="1">
    <location>
        <begin position="515"/>
        <end position="542"/>
    </location>
</feature>
<dbReference type="InterPro" id="IPR011666">
    <property type="entry name" value="DUF1604"/>
</dbReference>
<feature type="domain" description="G-patch" evidence="3">
    <location>
        <begin position="163"/>
        <end position="227"/>
    </location>
</feature>
<dbReference type="Pfam" id="PF07713">
    <property type="entry name" value="DUF1604"/>
    <property type="match status" value="1"/>
</dbReference>
<feature type="region of interest" description="Disordered" evidence="1">
    <location>
        <begin position="361"/>
        <end position="385"/>
    </location>
</feature>
<feature type="compositionally biased region" description="Basic and acidic residues" evidence="1">
    <location>
        <begin position="23"/>
        <end position="36"/>
    </location>
</feature>
<dbReference type="InterPro" id="IPR000061">
    <property type="entry name" value="Surp"/>
</dbReference>
<dbReference type="InterPro" id="IPR035967">
    <property type="entry name" value="SWAP/Surp_sf"/>
</dbReference>
<feature type="compositionally biased region" description="Basic residues" evidence="1">
    <location>
        <begin position="878"/>
        <end position="896"/>
    </location>
</feature>
<dbReference type="PANTHER" id="PTHR13384">
    <property type="entry name" value="G PATCH DOMAIN-CONTAINING PROTEIN 1"/>
    <property type="match status" value="1"/>
</dbReference>
<feature type="domain" description="SURP motif" evidence="2">
    <location>
        <begin position="393"/>
        <end position="437"/>
    </location>
</feature>
<dbReference type="Gene3D" id="1.10.10.790">
    <property type="entry name" value="Surp module"/>
    <property type="match status" value="1"/>
</dbReference>
<evidence type="ECO:0000259" key="3">
    <source>
        <dbReference type="PROSITE" id="PS50174"/>
    </source>
</evidence>
<feature type="compositionally biased region" description="Low complexity" evidence="1">
    <location>
        <begin position="679"/>
        <end position="690"/>
    </location>
</feature>
<dbReference type="PROSITE" id="PS50128">
    <property type="entry name" value="SURP"/>
    <property type="match status" value="1"/>
</dbReference>
<feature type="region of interest" description="Disordered" evidence="1">
    <location>
        <begin position="652"/>
        <end position="931"/>
    </location>
</feature>
<feature type="compositionally biased region" description="Low complexity" evidence="1">
    <location>
        <begin position="783"/>
        <end position="806"/>
    </location>
</feature>
<dbReference type="InterPro" id="IPR000467">
    <property type="entry name" value="G_patch_dom"/>
</dbReference>
<dbReference type="Pfam" id="PF01805">
    <property type="entry name" value="Surp"/>
    <property type="match status" value="1"/>
</dbReference>
<feature type="region of interest" description="Disordered" evidence="1">
    <location>
        <begin position="178"/>
        <end position="199"/>
    </location>
</feature>
<dbReference type="PROSITE" id="PS50174">
    <property type="entry name" value="G_PATCH"/>
    <property type="match status" value="1"/>
</dbReference>
<dbReference type="PANTHER" id="PTHR13384:SF19">
    <property type="entry name" value="G PATCH DOMAIN-CONTAINING PROTEIN 1"/>
    <property type="match status" value="1"/>
</dbReference>
<dbReference type="Pfam" id="PF01585">
    <property type="entry name" value="G-patch"/>
    <property type="match status" value="1"/>
</dbReference>
<evidence type="ECO:0000256" key="1">
    <source>
        <dbReference type="SAM" id="MobiDB-lite"/>
    </source>
</evidence>
<accession>A0ABP1FJS4</accession>
<feature type="compositionally biased region" description="Pro residues" evidence="1">
    <location>
        <begin position="712"/>
        <end position="722"/>
    </location>
</feature>
<feature type="compositionally biased region" description="Acidic residues" evidence="1">
    <location>
        <begin position="747"/>
        <end position="765"/>
    </location>
</feature>
<organism evidence="4 5">
    <name type="scientific">Coccomyxa viridis</name>
    <dbReference type="NCBI Taxonomy" id="1274662"/>
    <lineage>
        <taxon>Eukaryota</taxon>
        <taxon>Viridiplantae</taxon>
        <taxon>Chlorophyta</taxon>
        <taxon>core chlorophytes</taxon>
        <taxon>Trebouxiophyceae</taxon>
        <taxon>Trebouxiophyceae incertae sedis</taxon>
        <taxon>Coccomyxaceae</taxon>
        <taxon>Coccomyxa</taxon>
    </lineage>
</organism>
<dbReference type="Proteomes" id="UP001497392">
    <property type="component" value="Unassembled WGS sequence"/>
</dbReference>
<feature type="compositionally biased region" description="Pro residues" evidence="1">
    <location>
        <begin position="655"/>
        <end position="673"/>
    </location>
</feature>
<evidence type="ECO:0000313" key="4">
    <source>
        <dbReference type="EMBL" id="CAL5220225.1"/>
    </source>
</evidence>
<comment type="caution">
    <text evidence="4">The sequence shown here is derived from an EMBL/GenBank/DDBJ whole genome shotgun (WGS) entry which is preliminary data.</text>
</comment>
<protein>
    <submittedName>
        <fullName evidence="4">G2201 protein</fullName>
    </submittedName>
</protein>
<sequence>MGASSDDEDESFVIYGTPLQQEEESRAGQRRKEIKDPALTRQLPLHQQEVTDAEGRRRFHGAFTGGYSAGYYNTVGSLEGWNPSTFKSSREERLKQKGQRVEDFMDDDELAEAGIAKVQPTAEYDTFGSTAAELARKQAQADASARAGGQLSFLPDDIIAPVADSMGIRLLQAMGWRQGKGVGPSKAAPDSRSNSRWGKEAGIGAENVPIYALPPKTDTHGLGFDPFKGAEDFRQAKRQKTGTTKPEEAPGKKKRGIAFGTGALEDTDTFGYMDDYTSNDRHNLASFSYEVASDEEDTDLPGRGPRLDPQFMLPGKAAPLSLQSSEQARQKDMIPGFVKAKEVVAPKVFPPPKVPADYQPIHRPAPQPSSGSAPAVPPAKEVQPPEDMDLKRTIDAMAPFVARNGAAFEAIAVRQNARDNRFSFLKGGPGAEYYRWRVQVAKQEAQATQAALRQQKARLTATDRGALLGETALPAGPISSTPQLAGRPDVSGIAATDKQRLQDTLASTFMQATDQDMGFSSRPPGLQTAKAAGGPDSMPKADAAQPAAAPAVNSAAAAFLSSVGSRFASGGVIQPEPEGMYKPVEAPTASAQPGALKRPIRTSQEWRPEPLLCKRFNVPDPFKGRAAPAKTATQFKSNELALPDTAAAAAAGFLPGPPPLEAPLQLPGPPPRIPAVGEASAMDSKAMADSFLEALQNGTSQPAVQEPSAAGLPPPPELPLPPGLDSASAVPYQQKPIDLFKAIFEASDSDEDDDKEDNEKEDAEDRPDVKPGDQGRSLGGAGSAAAAQISVKAAEQGTGTAGATTGMREVQHQSRSAGETTAADMSRTLDNSSVKREPVLQGSAAYAPQQAKQEPAGSEAVPGKVSQEQALAIAKALKDHKKSKRKKEKHKKKHERDKKEKKDSKSKSKSKKRSRKDDADRSSDEDSDPSN</sequence>
<name>A0ABP1FJS4_9CHLO</name>
<dbReference type="SMART" id="SM00648">
    <property type="entry name" value="SWAP"/>
    <property type="match status" value="1"/>
</dbReference>
<feature type="compositionally biased region" description="Acidic residues" evidence="1">
    <location>
        <begin position="1"/>
        <end position="11"/>
    </location>
</feature>
<dbReference type="SUPFAM" id="SSF109905">
    <property type="entry name" value="Surp module (SWAP domain)"/>
    <property type="match status" value="1"/>
</dbReference>
<feature type="region of interest" description="Disordered" evidence="1">
    <location>
        <begin position="1"/>
        <end position="36"/>
    </location>
</feature>
<gene>
    <name evidence="4" type="primary">g2201</name>
    <name evidence="4" type="ORF">VP750_LOCUS1884</name>
</gene>
<feature type="compositionally biased region" description="Basic and acidic residues" evidence="1">
    <location>
        <begin position="897"/>
        <end position="906"/>
    </location>
</feature>
<reference evidence="4 5" key="1">
    <citation type="submission" date="2024-06" db="EMBL/GenBank/DDBJ databases">
        <authorList>
            <person name="Kraege A."/>
            <person name="Thomma B."/>
        </authorList>
    </citation>
    <scope>NUCLEOTIDE SEQUENCE [LARGE SCALE GENOMIC DNA]</scope>
</reference>
<proteinExistence type="predicted"/>
<evidence type="ECO:0000259" key="2">
    <source>
        <dbReference type="PROSITE" id="PS50128"/>
    </source>
</evidence>